<dbReference type="SUPFAM" id="SSF56300">
    <property type="entry name" value="Metallo-dependent phosphatases"/>
    <property type="match status" value="1"/>
</dbReference>
<protein>
    <recommendedName>
        <fullName evidence="3">bis(5'-nucleosyl)-tetraphosphatase (symmetrical)</fullName>
        <ecNumber evidence="3">3.6.1.41</ecNumber>
    </recommendedName>
    <alternativeName>
        <fullName evidence="6">Ap4A hydrolase</fullName>
    </alternativeName>
    <alternativeName>
        <fullName evidence="5">Diadenosine 5',5'''-P1,P4-tetraphosphate pyrophosphohydrolase</fullName>
    </alternativeName>
    <alternativeName>
        <fullName evidence="7">Diadenosine tetraphosphatase</fullName>
    </alternativeName>
</protein>
<evidence type="ECO:0000256" key="6">
    <source>
        <dbReference type="ARBA" id="ARBA00032248"/>
    </source>
</evidence>
<dbReference type="NCBIfam" id="NF001204">
    <property type="entry name" value="PRK00166.1"/>
    <property type="match status" value="1"/>
</dbReference>
<dbReference type="InterPro" id="IPR029052">
    <property type="entry name" value="Metallo-depent_PP-like"/>
</dbReference>
<dbReference type="Pfam" id="PF00149">
    <property type="entry name" value="Metallophos"/>
    <property type="match status" value="1"/>
</dbReference>
<evidence type="ECO:0000256" key="4">
    <source>
        <dbReference type="ARBA" id="ARBA00022801"/>
    </source>
</evidence>
<dbReference type="Gene3D" id="3.60.21.10">
    <property type="match status" value="1"/>
</dbReference>
<dbReference type="NCBIfam" id="TIGR00668">
    <property type="entry name" value="apaH"/>
    <property type="match status" value="1"/>
</dbReference>
<evidence type="ECO:0000256" key="3">
    <source>
        <dbReference type="ARBA" id="ARBA00012506"/>
    </source>
</evidence>
<gene>
    <name evidence="10" type="ORF">WM40_09140</name>
</gene>
<comment type="caution">
    <text evidence="10">The sequence shown here is derived from an EMBL/GenBank/DDBJ whole genome shotgun (WGS) entry which is preliminary data.</text>
</comment>
<evidence type="ECO:0000256" key="1">
    <source>
        <dbReference type="ARBA" id="ARBA00003413"/>
    </source>
</evidence>
<dbReference type="CDD" id="cd07422">
    <property type="entry name" value="MPP_ApaH"/>
    <property type="match status" value="1"/>
</dbReference>
<dbReference type="EMBL" id="LAQU01000007">
    <property type="protein sequence ID" value="KKB63939.1"/>
    <property type="molecule type" value="Genomic_DNA"/>
</dbReference>
<evidence type="ECO:0000256" key="2">
    <source>
        <dbReference type="ARBA" id="ARBA00005419"/>
    </source>
</evidence>
<dbReference type="PIRSF" id="PIRSF000903">
    <property type="entry name" value="B5n-ttraPtase_sm"/>
    <property type="match status" value="1"/>
</dbReference>
<dbReference type="PANTHER" id="PTHR40942">
    <property type="match status" value="1"/>
</dbReference>
<comment type="catalytic activity">
    <reaction evidence="8">
        <text>P(1),P(4)-bis(5'-adenosyl) tetraphosphate + H2O = 2 ADP + 2 H(+)</text>
        <dbReference type="Rhea" id="RHEA:24252"/>
        <dbReference type="ChEBI" id="CHEBI:15377"/>
        <dbReference type="ChEBI" id="CHEBI:15378"/>
        <dbReference type="ChEBI" id="CHEBI:58141"/>
        <dbReference type="ChEBI" id="CHEBI:456216"/>
        <dbReference type="EC" id="3.6.1.41"/>
    </reaction>
</comment>
<keyword evidence="4" id="KW-0378">Hydrolase</keyword>
<dbReference type="Proteomes" id="UP000033618">
    <property type="component" value="Unassembled WGS sequence"/>
</dbReference>
<proteinExistence type="inferred from homology"/>
<evidence type="ECO:0000256" key="7">
    <source>
        <dbReference type="ARBA" id="ARBA00033210"/>
    </source>
</evidence>
<evidence type="ECO:0000259" key="9">
    <source>
        <dbReference type="Pfam" id="PF00149"/>
    </source>
</evidence>
<dbReference type="InterPro" id="IPR004617">
    <property type="entry name" value="ApaH"/>
</dbReference>
<evidence type="ECO:0000313" key="10">
    <source>
        <dbReference type="EMBL" id="KKB63939.1"/>
    </source>
</evidence>
<dbReference type="GO" id="GO:0008803">
    <property type="term" value="F:bis(5'-nucleosyl)-tetraphosphatase (symmetrical) activity"/>
    <property type="evidence" value="ECO:0007669"/>
    <property type="project" value="UniProtKB-EC"/>
</dbReference>
<dbReference type="EC" id="3.6.1.41" evidence="3"/>
<reference evidence="10 11" key="1">
    <citation type="submission" date="2015-03" db="EMBL/GenBank/DDBJ databases">
        <title>Draft Genome Sequence of Burkholderia andropogonis type strain ICMP2807, isolated from Sorghum bicolor.</title>
        <authorList>
            <person name="Lopes-Santos L."/>
            <person name="Castro D.B."/>
            <person name="Ottoboni L.M."/>
            <person name="Park D."/>
            <person name="Weirc B.S."/>
            <person name="Destefano S.A."/>
        </authorList>
    </citation>
    <scope>NUCLEOTIDE SEQUENCE [LARGE SCALE GENOMIC DNA]</scope>
    <source>
        <strain evidence="10 11">ICMP2807</strain>
    </source>
</reference>
<keyword evidence="11" id="KW-1185">Reference proteome</keyword>
<accession>A0A0F5K225</accession>
<feature type="domain" description="Calcineurin-like phosphoesterase" evidence="9">
    <location>
        <begin position="2"/>
        <end position="145"/>
    </location>
</feature>
<evidence type="ECO:0000256" key="5">
    <source>
        <dbReference type="ARBA" id="ARBA00031248"/>
    </source>
</evidence>
<dbReference type="PANTHER" id="PTHR40942:SF4">
    <property type="entry name" value="CYTOCHROME C5"/>
    <property type="match status" value="1"/>
</dbReference>
<comment type="similarity">
    <text evidence="2">Belongs to the Ap4A hydrolase family.</text>
</comment>
<dbReference type="STRING" id="28092.WM40_09140"/>
<comment type="function">
    <text evidence="1">Hydrolyzes diadenosine 5',5'''-P1,P4-tetraphosphate to yield ADP.</text>
</comment>
<organism evidence="10 11">
    <name type="scientific">Robbsia andropogonis</name>
    <dbReference type="NCBI Taxonomy" id="28092"/>
    <lineage>
        <taxon>Bacteria</taxon>
        <taxon>Pseudomonadati</taxon>
        <taxon>Pseudomonadota</taxon>
        <taxon>Betaproteobacteria</taxon>
        <taxon>Burkholderiales</taxon>
        <taxon>Burkholderiaceae</taxon>
        <taxon>Robbsia</taxon>
    </lineage>
</organism>
<evidence type="ECO:0000256" key="8">
    <source>
        <dbReference type="ARBA" id="ARBA00049417"/>
    </source>
</evidence>
<dbReference type="PATRIC" id="fig|28092.6.peg.2153"/>
<dbReference type="AlphaFoldDB" id="A0A0F5K225"/>
<dbReference type="InterPro" id="IPR004843">
    <property type="entry name" value="Calcineurin-like_PHP"/>
</dbReference>
<evidence type="ECO:0000313" key="11">
    <source>
        <dbReference type="Proteomes" id="UP000033618"/>
    </source>
</evidence>
<sequence>MAIGDLQGCRDALDRLLDQIDADDERRIASSQALSRSPLWFCGDLVNRGHDSLGTLRRLIALGNRATAILGNHDLHLLAVAAGVRTMKRGDTISDILDAPDASALIDWVRHRPLAHFTDGMLLVHAGVPPQWDAATTLSLAAELETGLRSNDWRTFIARIYAGNGHVWRNDLEGDDRLRVIANALTRMRFCNAAGEMEFKANGGLDSALPGYMPWFDVPGRRTADVTVIFGHWAALGLVTKDRLLGLDSGCVWGNSLSGRRLSSDPAKRTLFQVPCHALGTDDSEAPPYEGN</sequence>
<name>A0A0F5K225_9BURK</name>